<dbReference type="Pfam" id="PF13362">
    <property type="entry name" value="Toprim_3"/>
    <property type="match status" value="1"/>
</dbReference>
<dbReference type="PANTHER" id="PTHR34985">
    <property type="entry name" value="SLR0554 PROTEIN"/>
    <property type="match status" value="1"/>
</dbReference>
<evidence type="ECO:0000259" key="3">
    <source>
        <dbReference type="Pfam" id="PF13362"/>
    </source>
</evidence>
<keyword evidence="5" id="KW-1185">Reference proteome</keyword>
<dbReference type="Proteomes" id="UP000516893">
    <property type="component" value="Segment"/>
</dbReference>
<name>A0A7L8G6C8_9CAUD</name>
<evidence type="ECO:0000259" key="2">
    <source>
        <dbReference type="Pfam" id="PF05272"/>
    </source>
</evidence>
<dbReference type="CDD" id="cd01029">
    <property type="entry name" value="TOPRIM_primases"/>
    <property type="match status" value="1"/>
</dbReference>
<feature type="compositionally biased region" description="Basic and acidic residues" evidence="1">
    <location>
        <begin position="756"/>
        <end position="765"/>
    </location>
</feature>
<sequence>MQTAERNFPEHEIIEKFRSAMAEAGLVTSDKIEPTDGEVARFHIKGDSPNTRNGWYVLFTDGRTPAGEFGSWKGGLTVTWSMKDARTLSADEQREIQERIEAARKKRDQDKRQREGEAAREANLFWNEAADADDSHPYLARKGVHAHGLRVADWPIRAKDDGRTIRTVANTLLVPVIDAKGRMVSLQGIFPAKDEFLGRDKAFWRNGKKRGGFYLIGRPQAGGTVAVVEGYATGETVHQATGWCVAVAFDAGNLTPVAEAMREAMPDCLVVIPADNDQWTTEPVENPGVVYANQAAAEVGGLCIVPQFKDTSTRPTDWNDLAALEGMEECQRQLLAHTMKTPAPANDNDAGALVPQSGNVDTFTPLPDSGGKGKPLSTIENLAEVCRRLGVVVRYNVISKEEELLIPGHAFSVDNMANASLAWLMSWCARFRMPTGQLGDFVTFLADQNLYNPVANWITSKPWDGKPRLQALYDTVTPANDVKLADGRRLRDVLIMRWMVSAVAAAFQPHGVSAHGILVLQGDQYLGKTHWFKKLVPAELGVLKDGMILRPDDKDSVKQACSFWLVELGELDATFRKSDIAQLKSFITNQSDVLRRAYARKESHFARRTVFFGSVNPREYLHDPTGNRRYWTIEAKALNVDHGLDMQQVWAEAYELFKAGESYYLQPDEMAALNSHNEAFTVVDPIEERLQTRLDWEADSSRWDWKTSTEVLISVGVDKPNQADATKAAHFIRKLNGGRGKRSNGRSLLLVPPKPLGREDYDRPF</sequence>
<evidence type="ECO:0000313" key="5">
    <source>
        <dbReference type="Proteomes" id="UP000516893"/>
    </source>
</evidence>
<dbReference type="InterPro" id="IPR006171">
    <property type="entry name" value="TOPRIM_dom"/>
</dbReference>
<feature type="domain" description="Toprim" evidence="3">
    <location>
        <begin position="225"/>
        <end position="326"/>
    </location>
</feature>
<dbReference type="InterPro" id="IPR007936">
    <property type="entry name" value="VapE-like_dom"/>
</dbReference>
<reference evidence="4 5" key="1">
    <citation type="submission" date="2020-07" db="EMBL/GenBank/DDBJ databases">
        <title>Complete genome sequence of Achromobacter sp. phage Mano.</title>
        <authorList>
            <person name="Bartz M.L."/>
            <person name="Yao G.W."/>
            <person name="Le T."/>
            <person name="Gonzalez C."/>
            <person name="Young R."/>
            <person name="Liu M."/>
        </authorList>
    </citation>
    <scope>NUCLEOTIDE SEQUENCE [LARGE SCALE GENOMIC DNA]</scope>
</reference>
<protein>
    <submittedName>
        <fullName evidence="4">DNA primase</fullName>
    </submittedName>
</protein>
<gene>
    <name evidence="4" type="ORF">CPT_Mano_052</name>
</gene>
<dbReference type="Pfam" id="PF05272">
    <property type="entry name" value="VapE-like_dom"/>
    <property type="match status" value="1"/>
</dbReference>
<organism evidence="4 5">
    <name type="scientific">Achromobacter phage Mano</name>
    <dbReference type="NCBI Taxonomy" id="2767570"/>
    <lineage>
        <taxon>Viruses</taxon>
        <taxon>Duplodnaviria</taxon>
        <taxon>Heunggongvirae</taxon>
        <taxon>Uroviricota</taxon>
        <taxon>Caudoviricetes</taxon>
        <taxon>Manovirus</taxon>
        <taxon>Manovirus Mano</taxon>
    </lineage>
</organism>
<evidence type="ECO:0000256" key="1">
    <source>
        <dbReference type="SAM" id="MobiDB-lite"/>
    </source>
</evidence>
<feature type="domain" description="Virulence-associated protein E-like" evidence="2">
    <location>
        <begin position="459"/>
        <end position="681"/>
    </location>
</feature>
<evidence type="ECO:0000313" key="4">
    <source>
        <dbReference type="EMBL" id="QOE32784.1"/>
    </source>
</evidence>
<feature type="region of interest" description="Disordered" evidence="1">
    <location>
        <begin position="737"/>
        <end position="765"/>
    </location>
</feature>
<accession>A0A7L8G6C8</accession>
<dbReference type="PANTHER" id="PTHR34985:SF1">
    <property type="entry name" value="SLR0554 PROTEIN"/>
    <property type="match status" value="1"/>
</dbReference>
<dbReference type="InterPro" id="IPR034154">
    <property type="entry name" value="TOPRIM_DnaG/twinkle"/>
</dbReference>
<proteinExistence type="predicted"/>
<dbReference type="EMBL" id="MT708550">
    <property type="protein sequence ID" value="QOE32784.1"/>
    <property type="molecule type" value="Genomic_DNA"/>
</dbReference>